<dbReference type="PANTHER" id="PTHR43808">
    <property type="entry name" value="ACETYLORNITHINE DEACETYLASE"/>
    <property type="match status" value="1"/>
</dbReference>
<keyword evidence="3" id="KW-1185">Reference proteome</keyword>
<organism evidence="2 3">
    <name type="scientific">Spirochaeta lutea</name>
    <dbReference type="NCBI Taxonomy" id="1480694"/>
    <lineage>
        <taxon>Bacteria</taxon>
        <taxon>Pseudomonadati</taxon>
        <taxon>Spirochaetota</taxon>
        <taxon>Spirochaetia</taxon>
        <taxon>Spirochaetales</taxon>
        <taxon>Spirochaetaceae</taxon>
        <taxon>Spirochaeta</taxon>
    </lineage>
</organism>
<dbReference type="Pfam" id="PF01546">
    <property type="entry name" value="Peptidase_M20"/>
    <property type="match status" value="1"/>
</dbReference>
<evidence type="ECO:0000313" key="3">
    <source>
        <dbReference type="Proteomes" id="UP000029692"/>
    </source>
</evidence>
<dbReference type="Gene3D" id="3.30.70.360">
    <property type="match status" value="1"/>
</dbReference>
<dbReference type="SUPFAM" id="SSF53187">
    <property type="entry name" value="Zn-dependent exopeptidases"/>
    <property type="match status" value="1"/>
</dbReference>
<evidence type="ECO:0008006" key="4">
    <source>
        <dbReference type="Google" id="ProtNLM"/>
    </source>
</evidence>
<reference evidence="2 3" key="1">
    <citation type="submission" date="2014-05" db="EMBL/GenBank/DDBJ databases">
        <title>De novo Genome Sequence of Spirocheata sp.</title>
        <authorList>
            <person name="Shivani Y."/>
            <person name="Subhash Y."/>
            <person name="Tushar L."/>
            <person name="Sasikala C."/>
            <person name="Ramana C.V."/>
        </authorList>
    </citation>
    <scope>NUCLEOTIDE SEQUENCE [LARGE SCALE GENOMIC DNA]</scope>
    <source>
        <strain evidence="2 3">JC230</strain>
    </source>
</reference>
<keyword evidence="1" id="KW-0378">Hydrolase</keyword>
<dbReference type="Proteomes" id="UP000029692">
    <property type="component" value="Unassembled WGS sequence"/>
</dbReference>
<dbReference type="GO" id="GO:0016787">
    <property type="term" value="F:hydrolase activity"/>
    <property type="evidence" value="ECO:0007669"/>
    <property type="project" value="InterPro"/>
</dbReference>
<dbReference type="EMBL" id="JNUP01000065">
    <property type="protein sequence ID" value="KGE71564.1"/>
    <property type="molecule type" value="Genomic_DNA"/>
</dbReference>
<name>A0A098QV04_9SPIO</name>
<dbReference type="RefSeq" id="WP_037548012.1">
    <property type="nucleotide sequence ID" value="NZ_JNUP01000065.1"/>
</dbReference>
<dbReference type="STRING" id="1480694.DC28_09740"/>
<proteinExistence type="predicted"/>
<dbReference type="PANTHER" id="PTHR43808:SF17">
    <property type="entry name" value="PEPTIDASE M20"/>
    <property type="match status" value="1"/>
</dbReference>
<gene>
    <name evidence="2" type="ORF">DC28_09740</name>
</gene>
<evidence type="ECO:0000313" key="2">
    <source>
        <dbReference type="EMBL" id="KGE71564.1"/>
    </source>
</evidence>
<sequence length="402" mass="44376">MERARKLKPLLNRIPDIQRGVSQQREHILTNTILIGQVPPISIAMKEDDVEKSAVNLRARTLLDRMAELGVDEVASDASGNPVGIIKGSAETDRCIVVAAHMDTVYHFEQEAHLAIDDKVISGPGIIDNSISLGILLSLPELIRALDLRFDCDIVIVGLNESIGAKNLSSIRRFLDNWKRPIAAGIILEGAELGRLNYFSRSMSRYEISCEIPMKSGWENKYGSNAILIINDVINRILEIHLPQRPQTQIIIGKIEGGIKHGDLALTGELGLEIESASNEMVQAISRKIEDIVDSIAHEYLVDLRIKKISGVDAARLEYTHPLVKNTIEILETLKIKPIIESSESELSIFLNHKIPAITIGLTHGENYHTENASAEIEPLVQGVTQLLAVLQSIDKGVTDEQ</sequence>
<dbReference type="InterPro" id="IPR002933">
    <property type="entry name" value="Peptidase_M20"/>
</dbReference>
<dbReference type="eggNOG" id="COG0624">
    <property type="taxonomic scope" value="Bacteria"/>
</dbReference>
<dbReference type="Gene3D" id="3.40.630.10">
    <property type="entry name" value="Zn peptidases"/>
    <property type="match status" value="1"/>
</dbReference>
<dbReference type="AlphaFoldDB" id="A0A098QV04"/>
<evidence type="ECO:0000256" key="1">
    <source>
        <dbReference type="ARBA" id="ARBA00022801"/>
    </source>
</evidence>
<protein>
    <recommendedName>
        <fullName evidence="4">Peptidase M20 dimerisation domain-containing protein</fullName>
    </recommendedName>
</protein>
<accession>A0A098QV04</accession>
<comment type="caution">
    <text evidence="2">The sequence shown here is derived from an EMBL/GenBank/DDBJ whole genome shotgun (WGS) entry which is preliminary data.</text>
</comment>
<dbReference type="InterPro" id="IPR050072">
    <property type="entry name" value="Peptidase_M20A"/>
</dbReference>